<gene>
    <name evidence="2" type="ORF">F5984_06990</name>
</gene>
<evidence type="ECO:0000313" key="2">
    <source>
        <dbReference type="EMBL" id="KAB7732304.1"/>
    </source>
</evidence>
<comment type="caution">
    <text evidence="2">The sequence shown here is derived from an EMBL/GenBank/DDBJ whole genome shotgun (WGS) entry which is preliminary data.</text>
</comment>
<dbReference type="InterPro" id="IPR007730">
    <property type="entry name" value="SPOR-like_dom"/>
</dbReference>
<dbReference type="Proteomes" id="UP000488299">
    <property type="component" value="Unassembled WGS sequence"/>
</dbReference>
<dbReference type="Pfam" id="PF05036">
    <property type="entry name" value="SPOR"/>
    <property type="match status" value="1"/>
</dbReference>
<evidence type="ECO:0000259" key="1">
    <source>
        <dbReference type="PROSITE" id="PS51724"/>
    </source>
</evidence>
<dbReference type="InterPro" id="IPR036680">
    <property type="entry name" value="SPOR-like_sf"/>
</dbReference>
<protein>
    <submittedName>
        <fullName evidence="2">SPOR domain-containing protein</fullName>
    </submittedName>
</protein>
<dbReference type="GO" id="GO:0042834">
    <property type="term" value="F:peptidoglycan binding"/>
    <property type="evidence" value="ECO:0007669"/>
    <property type="project" value="InterPro"/>
</dbReference>
<dbReference type="PROSITE" id="PS51724">
    <property type="entry name" value="SPOR"/>
    <property type="match status" value="1"/>
</dbReference>
<evidence type="ECO:0000313" key="3">
    <source>
        <dbReference type="Proteomes" id="UP000488299"/>
    </source>
</evidence>
<proteinExistence type="predicted"/>
<dbReference type="AlphaFoldDB" id="A0A7J5U3C0"/>
<feature type="domain" description="SPOR" evidence="1">
    <location>
        <begin position="30"/>
        <end position="112"/>
    </location>
</feature>
<name>A0A7J5U3C0_9BACT</name>
<keyword evidence="3" id="KW-1185">Reference proteome</keyword>
<organism evidence="2 3">
    <name type="scientific">Rudanella paleaurantiibacter</name>
    <dbReference type="NCBI Taxonomy" id="2614655"/>
    <lineage>
        <taxon>Bacteria</taxon>
        <taxon>Pseudomonadati</taxon>
        <taxon>Bacteroidota</taxon>
        <taxon>Cytophagia</taxon>
        <taxon>Cytophagales</taxon>
        <taxon>Cytophagaceae</taxon>
        <taxon>Rudanella</taxon>
    </lineage>
</organism>
<reference evidence="2 3" key="1">
    <citation type="submission" date="2019-10" db="EMBL/GenBank/DDBJ databases">
        <title>Rudanella paleaurantiibacter sp. nov., isolated from sludge.</title>
        <authorList>
            <person name="Xu S.Q."/>
        </authorList>
    </citation>
    <scope>NUCLEOTIDE SEQUENCE [LARGE SCALE GENOMIC DNA]</scope>
    <source>
        <strain evidence="2 3">HX-22-17</strain>
    </source>
</reference>
<dbReference type="SUPFAM" id="SSF110997">
    <property type="entry name" value="Sporulation related repeat"/>
    <property type="match status" value="1"/>
</dbReference>
<sequence length="117" mass="13554">MTNVGSAEALHINRKVDEQLTSIADKNRSLRYASGYRIQVYVGNERQQAEAAKLQVYQSFPELTAYLSYNQPTYKLKIGDFIRRMDAERYFGQIKQMMPSAMLQPDKIDVRRSLSIK</sequence>
<dbReference type="EMBL" id="WELI01000002">
    <property type="protein sequence ID" value="KAB7732304.1"/>
    <property type="molecule type" value="Genomic_DNA"/>
</dbReference>
<accession>A0A7J5U3C0</accession>